<dbReference type="Proteomes" id="UP000598360">
    <property type="component" value="Unassembled WGS sequence"/>
</dbReference>
<dbReference type="InterPro" id="IPR016176">
    <property type="entry name" value="Cbl-dep_enz_cat"/>
</dbReference>
<reference evidence="4" key="1">
    <citation type="submission" date="2020-10" db="EMBL/GenBank/DDBJ databases">
        <title>Diversity and distribution of actinomycetes associated with coral in the coast of Hainan.</title>
        <authorList>
            <person name="Li F."/>
        </authorList>
    </citation>
    <scope>NUCLEOTIDE SEQUENCE</scope>
    <source>
        <strain evidence="4">HNM0983</strain>
    </source>
</reference>
<evidence type="ECO:0000313" key="4">
    <source>
        <dbReference type="EMBL" id="MBE9373234.1"/>
    </source>
</evidence>
<feature type="region of interest" description="Disordered" evidence="2">
    <location>
        <begin position="1"/>
        <end position="50"/>
    </location>
</feature>
<dbReference type="InterPro" id="IPR024067">
    <property type="entry name" value="Me-malonyl-CoA_mutase_sm_su_N"/>
</dbReference>
<proteinExistence type="predicted"/>
<feature type="domain" description="Methylmalonyl-CoA mutase alpha/beta chain catalytic" evidence="3">
    <location>
        <begin position="141"/>
        <end position="463"/>
    </location>
</feature>
<gene>
    <name evidence="4" type="ORF">IQ251_02110</name>
</gene>
<dbReference type="PANTHER" id="PTHR48101">
    <property type="entry name" value="METHYLMALONYL-COA MUTASE, MITOCHONDRIAL-RELATED"/>
    <property type="match status" value="1"/>
</dbReference>
<feature type="compositionally biased region" description="Low complexity" evidence="2">
    <location>
        <begin position="12"/>
        <end position="23"/>
    </location>
</feature>
<comment type="caution">
    <text evidence="4">The sequence shown here is derived from an EMBL/GenBank/DDBJ whole genome shotgun (WGS) entry which is preliminary data.</text>
</comment>
<dbReference type="Gene3D" id="1.10.196.20">
    <property type="match status" value="1"/>
</dbReference>
<dbReference type="EMBL" id="JADEYC010000004">
    <property type="protein sequence ID" value="MBE9373234.1"/>
    <property type="molecule type" value="Genomic_DNA"/>
</dbReference>
<dbReference type="PANTHER" id="PTHR48101:SF4">
    <property type="entry name" value="METHYLMALONYL-COA MUTASE, MITOCHONDRIAL"/>
    <property type="match status" value="1"/>
</dbReference>
<dbReference type="RefSeq" id="WP_193926689.1">
    <property type="nucleotide sequence ID" value="NZ_JADEYC010000004.1"/>
</dbReference>
<feature type="region of interest" description="Disordered" evidence="2">
    <location>
        <begin position="454"/>
        <end position="477"/>
    </location>
</feature>
<evidence type="ECO:0000256" key="1">
    <source>
        <dbReference type="ARBA" id="ARBA00011870"/>
    </source>
</evidence>
<dbReference type="GO" id="GO:0004494">
    <property type="term" value="F:methylmalonyl-CoA mutase activity"/>
    <property type="evidence" value="ECO:0007669"/>
    <property type="project" value="UniProtKB-EC"/>
</dbReference>
<dbReference type="GO" id="GO:0005737">
    <property type="term" value="C:cytoplasm"/>
    <property type="evidence" value="ECO:0007669"/>
    <property type="project" value="TreeGrafter"/>
</dbReference>
<protein>
    <submittedName>
        <fullName evidence="4">Methylmalonyl-CoA mutase small subunit</fullName>
    </submittedName>
</protein>
<evidence type="ECO:0000256" key="2">
    <source>
        <dbReference type="SAM" id="MobiDB-lite"/>
    </source>
</evidence>
<keyword evidence="5" id="KW-1185">Reference proteome</keyword>
<name>A0A929B4Y4_9PSEU</name>
<feature type="domain" description="Methylmalonyl-CoA mutase alpha/beta chain catalytic" evidence="3">
    <location>
        <begin position="59"/>
        <end position="129"/>
    </location>
</feature>
<dbReference type="GO" id="GO:0019678">
    <property type="term" value="P:propionate metabolic process, methylmalonyl pathway"/>
    <property type="evidence" value="ECO:0007669"/>
    <property type="project" value="TreeGrafter"/>
</dbReference>
<dbReference type="AlphaFoldDB" id="A0A929B4Y4"/>
<dbReference type="Pfam" id="PF01642">
    <property type="entry name" value="MM_CoA_mutase"/>
    <property type="match status" value="2"/>
</dbReference>
<dbReference type="GO" id="GO:0031419">
    <property type="term" value="F:cobalamin binding"/>
    <property type="evidence" value="ECO:0007669"/>
    <property type="project" value="UniProtKB-KW"/>
</dbReference>
<dbReference type="Gene3D" id="3.40.50.280">
    <property type="entry name" value="Cobalamin-binding domain"/>
    <property type="match status" value="1"/>
</dbReference>
<dbReference type="CDD" id="cd03677">
    <property type="entry name" value="MM_CoA_mutase_beta"/>
    <property type="match status" value="1"/>
</dbReference>
<dbReference type="SUPFAM" id="SSF51703">
    <property type="entry name" value="Cobalamin (vitamin B12)-dependent enzymes"/>
    <property type="match status" value="1"/>
</dbReference>
<dbReference type="InterPro" id="IPR006099">
    <property type="entry name" value="MeMalonylCoA_mutase_a/b_cat"/>
</dbReference>
<organism evidence="4 5">
    <name type="scientific">Saccharopolyspora montiporae</name>
    <dbReference type="NCBI Taxonomy" id="2781240"/>
    <lineage>
        <taxon>Bacteria</taxon>
        <taxon>Bacillati</taxon>
        <taxon>Actinomycetota</taxon>
        <taxon>Actinomycetes</taxon>
        <taxon>Pseudonocardiales</taxon>
        <taxon>Pseudonocardiaceae</taxon>
        <taxon>Saccharopolyspora</taxon>
    </lineage>
</organism>
<dbReference type="Gene3D" id="3.20.20.240">
    <property type="entry name" value="Methylmalonyl-CoA mutase"/>
    <property type="match status" value="1"/>
</dbReference>
<accession>A0A929B4Y4</accession>
<sequence length="622" mass="65286">MVAHSTSSGDGPALPLAADFPAPTHEQWQSQVEKALRKTGSIGEQPPPGPVEDVLASTTYEGIEVHPLYTGRPADPGLPGLAPYLRGARPQGCVTEGWQVRQLHACPDPQRGNKDILADLYNGSDSLWLRLGPGGTPVAALPELLGDVHLEMISVVLDGGAEATRAAEEYLALAAERGVPAGALRGNLGADPLGEQARTGQPADREGAVQLARHCPEQYPQLHALVADALPYHEAGGSDAEELGCALATATTYLRWLVDAGVDVAAAAGLIEFRFAATADQFLTIAKLRAARQLWAQITRSSGAGALPQQQHAVTSPVMLTRHDPWVNMLRGTIAAFAAGVGGAQAISTLPFDAAVGMPDAFSRRIARNTQALLLDESHLAQVIDPAGGSWYVETLTGEIAAAAWEWFQRIEGLGGMPAALDSGAVAERLATTWQARTEALDHRTDAVIGVSEFPNLDEQPLQRDPAPQRPGGGLPRHRHGERFEALRTSAAEHEAATGARPTVHLATIGPLAAYNARASFARNLFAAGGIDATEGGPSESTSDVVAGWDGNPVVCLCSTDKLYAERAAETAEALRDAGAQRVLLAGKPGDEPPAGVDDYVFTGCDALAVLTDVQRRLGVAR</sequence>
<evidence type="ECO:0000259" key="3">
    <source>
        <dbReference type="Pfam" id="PF01642"/>
    </source>
</evidence>
<comment type="subunit">
    <text evidence="1">Heterodimer of an alpha and a beta chain.</text>
</comment>
<evidence type="ECO:0000313" key="5">
    <source>
        <dbReference type="Proteomes" id="UP000598360"/>
    </source>
</evidence>